<reference evidence="2" key="1">
    <citation type="journal article" date="2019" name="Plant Biotechnol. J.">
        <title>Genome sequencing of the Australian wild diploid species Gossypium australe highlights disease resistance and delayed gland morphogenesis.</title>
        <authorList>
            <person name="Cai Y."/>
            <person name="Cai X."/>
            <person name="Wang Q."/>
            <person name="Wang P."/>
            <person name="Zhang Y."/>
            <person name="Cai C."/>
            <person name="Xu Y."/>
            <person name="Wang K."/>
            <person name="Zhou Z."/>
            <person name="Wang C."/>
            <person name="Geng S."/>
            <person name="Li B."/>
            <person name="Dong Q."/>
            <person name="Hou Y."/>
            <person name="Wang H."/>
            <person name="Ai P."/>
            <person name="Liu Z."/>
            <person name="Yi F."/>
            <person name="Sun M."/>
            <person name="An G."/>
            <person name="Cheng J."/>
            <person name="Zhang Y."/>
            <person name="Shi Q."/>
            <person name="Xie Y."/>
            <person name="Shi X."/>
            <person name="Chang Y."/>
            <person name="Huang F."/>
            <person name="Chen Y."/>
            <person name="Hong S."/>
            <person name="Mi L."/>
            <person name="Sun Q."/>
            <person name="Zhang L."/>
            <person name="Zhou B."/>
            <person name="Peng R."/>
            <person name="Zhang X."/>
            <person name="Liu F."/>
        </authorList>
    </citation>
    <scope>NUCLEOTIDE SEQUENCE [LARGE SCALE GENOMIC DNA]</scope>
    <source>
        <strain evidence="2">cv. PA1801</strain>
    </source>
</reference>
<dbReference type="EMBL" id="SMMG02000027">
    <property type="protein sequence ID" value="KAA3452513.1"/>
    <property type="molecule type" value="Genomic_DNA"/>
</dbReference>
<evidence type="ECO:0000313" key="2">
    <source>
        <dbReference type="Proteomes" id="UP000325315"/>
    </source>
</evidence>
<name>A0A5B6U5G7_9ROSI</name>
<sequence length="78" mass="9000">MQRRENSRVIAIRNSKGEWIYDLEPIESEDPGPMGNLSPSRWFLTWYHLKCQLVIVFMPSSSKSSGTQLGKLPVYKSK</sequence>
<dbReference type="AlphaFoldDB" id="A0A5B6U5G7"/>
<organism evidence="1 2">
    <name type="scientific">Gossypium australe</name>
    <dbReference type="NCBI Taxonomy" id="47621"/>
    <lineage>
        <taxon>Eukaryota</taxon>
        <taxon>Viridiplantae</taxon>
        <taxon>Streptophyta</taxon>
        <taxon>Embryophyta</taxon>
        <taxon>Tracheophyta</taxon>
        <taxon>Spermatophyta</taxon>
        <taxon>Magnoliopsida</taxon>
        <taxon>eudicotyledons</taxon>
        <taxon>Gunneridae</taxon>
        <taxon>Pentapetalae</taxon>
        <taxon>rosids</taxon>
        <taxon>malvids</taxon>
        <taxon>Malvales</taxon>
        <taxon>Malvaceae</taxon>
        <taxon>Malvoideae</taxon>
        <taxon>Gossypium</taxon>
    </lineage>
</organism>
<evidence type="ECO:0000313" key="1">
    <source>
        <dbReference type="EMBL" id="KAA3452513.1"/>
    </source>
</evidence>
<accession>A0A5B6U5G7</accession>
<dbReference type="Proteomes" id="UP000325315">
    <property type="component" value="Unassembled WGS sequence"/>
</dbReference>
<proteinExistence type="predicted"/>
<comment type="caution">
    <text evidence="1">The sequence shown here is derived from an EMBL/GenBank/DDBJ whole genome shotgun (WGS) entry which is preliminary data.</text>
</comment>
<keyword evidence="2" id="KW-1185">Reference proteome</keyword>
<gene>
    <name evidence="1" type="ORF">EPI10_034455</name>
</gene>
<protein>
    <submittedName>
        <fullName evidence="1">Uncharacterized protein</fullName>
    </submittedName>
</protein>